<feature type="transmembrane region" description="Helical" evidence="2">
    <location>
        <begin position="72"/>
        <end position="93"/>
    </location>
</feature>
<keyword evidence="2" id="KW-0472">Membrane</keyword>
<gene>
    <name evidence="3" type="ORF">HH212_21295</name>
</gene>
<reference evidence="3 4" key="1">
    <citation type="submission" date="2020-04" db="EMBL/GenBank/DDBJ databases">
        <title>Genome sequencing of novel species.</title>
        <authorList>
            <person name="Heo J."/>
            <person name="Kim S.-J."/>
            <person name="Kim J.-S."/>
            <person name="Hong S.-B."/>
            <person name="Kwon S.-W."/>
        </authorList>
    </citation>
    <scope>NUCLEOTIDE SEQUENCE [LARGE SCALE GENOMIC DNA]</scope>
    <source>
        <strain evidence="3 4">GN2-R2</strain>
    </source>
</reference>
<keyword evidence="4" id="KW-1185">Reference proteome</keyword>
<name>A0A7Z2VZF3_9BURK</name>
<dbReference type="RefSeq" id="WP_170204330.1">
    <property type="nucleotide sequence ID" value="NZ_CP051685.1"/>
</dbReference>
<protein>
    <submittedName>
        <fullName evidence="3">Uncharacterized protein</fullName>
    </submittedName>
</protein>
<dbReference type="Proteomes" id="UP000502415">
    <property type="component" value="Chromosome"/>
</dbReference>
<feature type="compositionally biased region" description="Basic and acidic residues" evidence="1">
    <location>
        <begin position="210"/>
        <end position="226"/>
    </location>
</feature>
<feature type="region of interest" description="Disordered" evidence="1">
    <location>
        <begin position="192"/>
        <end position="229"/>
    </location>
</feature>
<dbReference type="KEGG" id="mfy:HH212_21295"/>
<proteinExistence type="predicted"/>
<evidence type="ECO:0000256" key="2">
    <source>
        <dbReference type="SAM" id="Phobius"/>
    </source>
</evidence>
<accession>A0A7Z2VZF3</accession>
<feature type="compositionally biased region" description="Low complexity" evidence="1">
    <location>
        <begin position="200"/>
        <end position="209"/>
    </location>
</feature>
<feature type="transmembrane region" description="Helical" evidence="2">
    <location>
        <begin position="124"/>
        <end position="143"/>
    </location>
</feature>
<evidence type="ECO:0000313" key="4">
    <source>
        <dbReference type="Proteomes" id="UP000502415"/>
    </source>
</evidence>
<sequence length="551" mass="56631">MLATKSAVSASSAGVSWPDILRWPVRIVALGIAAAIALLTVALAWHLSFGAPESAPAAAQVAAASRASVRQMVIGGMVFVAGVCLVFFLWWLAARFFNLIATGRIQAASLADIKDLPMGLPEGTVRAVLALVVAVVGLPLLLFHDALDLEESIAGYMNGIIAGVFGFYFGTRTAGIPEKAVNQIADARETAAKKEEEANAAKGEAATAARDARTSREETERIRSDSEQQLQLARDAKGFDADFANATRQLALADTVLKDFGEALSSGLVAPEAAQSLADARQALAGLQGAAAGNATSDQLRQLAKAVDTATGPASPLPALLRGAAPLLADAPAPPGLGPTARLATLLGIGARLGSSQYLRWRARMLGAPVGQGVIDFGTVTAERMHAALQAAQRAGSALVHCSQPQVETALAGILAAPDGTARLVAACGTDAASGQDVLTRQQAEVALADLRQALLASYSADDIQQDTLRQVADALAGAIQPELASAAAQGALRSLTPADANRLIDAAAGMSARLHLPEAQHAAFDALIALVDAARYRNIDLAAALGALRQ</sequence>
<feature type="transmembrane region" description="Helical" evidence="2">
    <location>
        <begin position="27"/>
        <end position="51"/>
    </location>
</feature>
<evidence type="ECO:0000256" key="1">
    <source>
        <dbReference type="SAM" id="MobiDB-lite"/>
    </source>
</evidence>
<feature type="transmembrane region" description="Helical" evidence="2">
    <location>
        <begin position="155"/>
        <end position="171"/>
    </location>
</feature>
<evidence type="ECO:0000313" key="3">
    <source>
        <dbReference type="EMBL" id="QJE02243.1"/>
    </source>
</evidence>
<dbReference type="AlphaFoldDB" id="A0A7Z2VZF3"/>
<organism evidence="3 4">
    <name type="scientific">Massilia forsythiae</name>
    <dbReference type="NCBI Taxonomy" id="2728020"/>
    <lineage>
        <taxon>Bacteria</taxon>
        <taxon>Pseudomonadati</taxon>
        <taxon>Pseudomonadota</taxon>
        <taxon>Betaproteobacteria</taxon>
        <taxon>Burkholderiales</taxon>
        <taxon>Oxalobacteraceae</taxon>
        <taxon>Telluria group</taxon>
        <taxon>Massilia</taxon>
    </lineage>
</organism>
<keyword evidence="2" id="KW-0812">Transmembrane</keyword>
<dbReference type="EMBL" id="CP051685">
    <property type="protein sequence ID" value="QJE02243.1"/>
    <property type="molecule type" value="Genomic_DNA"/>
</dbReference>
<keyword evidence="2" id="KW-1133">Transmembrane helix</keyword>